<dbReference type="Gene3D" id="3.30.40.10">
    <property type="entry name" value="Zinc/RING finger domain, C3HC4 (zinc finger)"/>
    <property type="match status" value="1"/>
</dbReference>
<feature type="compositionally biased region" description="Polar residues" evidence="1">
    <location>
        <begin position="113"/>
        <end position="124"/>
    </location>
</feature>
<dbReference type="InterPro" id="IPR013083">
    <property type="entry name" value="Znf_RING/FYVE/PHD"/>
</dbReference>
<reference evidence="2" key="2">
    <citation type="submission" date="2025-09" db="UniProtKB">
        <authorList>
            <consortium name="Ensembl"/>
        </authorList>
    </citation>
    <scope>IDENTIFICATION</scope>
</reference>
<organism evidence="2 3">
    <name type="scientific">Varanus komodoensis</name>
    <name type="common">Komodo dragon</name>
    <dbReference type="NCBI Taxonomy" id="61221"/>
    <lineage>
        <taxon>Eukaryota</taxon>
        <taxon>Metazoa</taxon>
        <taxon>Chordata</taxon>
        <taxon>Craniata</taxon>
        <taxon>Vertebrata</taxon>
        <taxon>Euteleostomi</taxon>
        <taxon>Lepidosauria</taxon>
        <taxon>Squamata</taxon>
        <taxon>Bifurcata</taxon>
        <taxon>Unidentata</taxon>
        <taxon>Episquamata</taxon>
        <taxon>Toxicofera</taxon>
        <taxon>Anguimorpha</taxon>
        <taxon>Paleoanguimorpha</taxon>
        <taxon>Varanoidea</taxon>
        <taxon>Varanidae</taxon>
        <taxon>Varanus</taxon>
    </lineage>
</organism>
<dbReference type="SUPFAM" id="SSF57850">
    <property type="entry name" value="RING/U-box"/>
    <property type="match status" value="1"/>
</dbReference>
<dbReference type="AlphaFoldDB" id="A0A8D2KZ84"/>
<sequence>SLTHRVAAKITQRGDLPCGPLPCLHSFCFSCSQSLLETKAECPCCNQPFSSIFHPVKLKGCPKEFLFPKLSKEEHSSSSPTKKHPKEEYIPSSAKKHTEKRKLAKSHSEDDITVSSKDYSLSRPNSKKPYKTFSQKGPKDRPLCSGFAKRQAFHECNHLSVLGKRPNSGQVSLESVQDTNTFEFTPEQAKYLFVRLWVKGESSLP</sequence>
<proteinExistence type="predicted"/>
<protein>
    <recommendedName>
        <fullName evidence="4">RING-type domain-containing protein</fullName>
    </recommendedName>
</protein>
<dbReference type="Ensembl" id="ENSVKKT00000014748.1">
    <property type="protein sequence ID" value="ENSVKKP00000014397.1"/>
    <property type="gene ID" value="ENSVKKG00000009912.1"/>
</dbReference>
<dbReference type="Proteomes" id="UP000694545">
    <property type="component" value="Unplaced"/>
</dbReference>
<evidence type="ECO:0000313" key="2">
    <source>
        <dbReference type="Ensembl" id="ENSVKKP00000014397.1"/>
    </source>
</evidence>
<feature type="compositionally biased region" description="Basic residues" evidence="1">
    <location>
        <begin position="94"/>
        <end position="105"/>
    </location>
</feature>
<keyword evidence="3" id="KW-1185">Reference proteome</keyword>
<evidence type="ECO:0008006" key="4">
    <source>
        <dbReference type="Google" id="ProtNLM"/>
    </source>
</evidence>
<reference evidence="2" key="1">
    <citation type="submission" date="2025-08" db="UniProtKB">
        <authorList>
            <consortium name="Ensembl"/>
        </authorList>
    </citation>
    <scope>IDENTIFICATION</scope>
</reference>
<feature type="region of interest" description="Disordered" evidence="1">
    <location>
        <begin position="72"/>
        <end position="141"/>
    </location>
</feature>
<evidence type="ECO:0000256" key="1">
    <source>
        <dbReference type="SAM" id="MobiDB-lite"/>
    </source>
</evidence>
<accession>A0A8D2KZ84</accession>
<name>A0A8D2KZ84_VARKO</name>
<evidence type="ECO:0000313" key="3">
    <source>
        <dbReference type="Proteomes" id="UP000694545"/>
    </source>
</evidence>